<evidence type="ECO:0000256" key="5">
    <source>
        <dbReference type="SAM" id="Phobius"/>
    </source>
</evidence>
<accession>K2MMM0</accession>
<dbReference type="SUPFAM" id="SSF52540">
    <property type="entry name" value="P-loop containing nucleoside triphosphate hydrolases"/>
    <property type="match status" value="1"/>
</dbReference>
<reference evidence="7 8" key="1">
    <citation type="journal article" date="2012" name="BMC Genomics">
        <title>Comparative genomic analysis of human infective Trypanosoma cruzi lineages with the bat-restricted subspecies T. cruzi marinkellei.</title>
        <authorList>
            <person name="Franzen O."/>
            <person name="Talavera-Lopez C."/>
            <person name="Ochaya S."/>
            <person name="Butler C.E."/>
            <person name="Messenger L.A."/>
            <person name="Lewis M.D."/>
            <person name="Llewellyn M.S."/>
            <person name="Marinkelle C.J."/>
            <person name="Tyler K.M."/>
            <person name="Miles M.A."/>
            <person name="Andersson B."/>
        </authorList>
    </citation>
    <scope>NUCLEOTIDE SEQUENCE [LARGE SCALE GENOMIC DNA]</scope>
    <source>
        <strain evidence="7 8">B7</strain>
    </source>
</reference>
<sequence length="617" mass="68909">MHTFLYVNLNRTLSSIFFEFRPCFIIIIIIIIFICVCFYFYFSSELLFFDGCPFSIFGSLKKELSPFFFFFLLALERLGRVCSAHNVASALWRTSSFSFFLFFLFFLSFCSLSSFAGRRGSEDTNLKRRRRLNTDPPPQRMACGIGGSYFFAPSALAGYTHLFCTTRVLRHPGKIIIPRLPGGRPTHVEGAAPSGLLSSSSFAAASPYRSEYRENKRLNLGVSQFLDTEAADTLRRQQQLHQFRTATDEAVNKVWRDSKSHLRRQENLVKEIGVEGAVREILQPTRTSFRQELRQRPLDRGILEEIYKGLHGRRIERRLKKGVSWEHWITKGDGTAPIFTASHKAQQTFAFGGAVRLEAKATHIKQFPVLLTSGKRAGGGGGGTTSRSSSVELGETQRCVPEVAFVGRTSSGKSSLINAILNALIAPYGHLQGTTSSVNFYNVANKVVLVDCPGYGYYNPMETPALDAENAVAVMRAYIKACSPHSTEKKRNSEGTKIKRDAGHRASYPIRPIKRVFVCVPSRGVQKADTEYLDYLESLAVPFSVVLTKTDAAPIRFLARLADHTRCQLVHYKHCKELMLTSSLRLAGIDKVQNLIGSMALGEDRLHGATADFSSIV</sequence>
<protein>
    <recommendedName>
        <fullName evidence="6">G domain-containing protein</fullName>
    </recommendedName>
</protein>
<evidence type="ECO:0000256" key="3">
    <source>
        <dbReference type="ARBA" id="ARBA00022842"/>
    </source>
</evidence>
<keyword evidence="3" id="KW-0460">Magnesium</keyword>
<evidence type="ECO:0000313" key="8">
    <source>
        <dbReference type="Proteomes" id="UP000007350"/>
    </source>
</evidence>
<dbReference type="GO" id="GO:0005525">
    <property type="term" value="F:GTP binding"/>
    <property type="evidence" value="ECO:0007669"/>
    <property type="project" value="UniProtKB-KW"/>
</dbReference>
<dbReference type="PANTHER" id="PTHR11649">
    <property type="entry name" value="MSS1/TRME-RELATED GTP-BINDING PROTEIN"/>
    <property type="match status" value="1"/>
</dbReference>
<organism evidence="7 8">
    <name type="scientific">Trypanosoma cruzi marinkellei</name>
    <dbReference type="NCBI Taxonomy" id="85056"/>
    <lineage>
        <taxon>Eukaryota</taxon>
        <taxon>Discoba</taxon>
        <taxon>Euglenozoa</taxon>
        <taxon>Kinetoplastea</taxon>
        <taxon>Metakinetoplastina</taxon>
        <taxon>Trypanosomatida</taxon>
        <taxon>Trypanosomatidae</taxon>
        <taxon>Trypanosoma</taxon>
        <taxon>Schizotrypanum</taxon>
    </lineage>
</organism>
<evidence type="ECO:0000259" key="6">
    <source>
        <dbReference type="Pfam" id="PF01926"/>
    </source>
</evidence>
<keyword evidence="4" id="KW-0342">GTP-binding</keyword>
<keyword evidence="2" id="KW-0547">Nucleotide-binding</keyword>
<evidence type="ECO:0000256" key="1">
    <source>
        <dbReference type="ARBA" id="ARBA00022723"/>
    </source>
</evidence>
<dbReference type="Gene3D" id="3.40.50.300">
    <property type="entry name" value="P-loop containing nucleotide triphosphate hydrolases"/>
    <property type="match status" value="1"/>
</dbReference>
<dbReference type="GO" id="GO:0046872">
    <property type="term" value="F:metal ion binding"/>
    <property type="evidence" value="ECO:0007669"/>
    <property type="project" value="UniProtKB-KW"/>
</dbReference>
<keyword evidence="5" id="KW-0472">Membrane</keyword>
<keyword evidence="5" id="KW-0812">Transmembrane</keyword>
<dbReference type="InterPro" id="IPR006073">
    <property type="entry name" value="GTP-bd"/>
</dbReference>
<dbReference type="Proteomes" id="UP000007350">
    <property type="component" value="Unassembled WGS sequence"/>
</dbReference>
<evidence type="ECO:0000256" key="2">
    <source>
        <dbReference type="ARBA" id="ARBA00022741"/>
    </source>
</evidence>
<keyword evidence="1" id="KW-0479">Metal-binding</keyword>
<feature type="transmembrane region" description="Helical" evidence="5">
    <location>
        <begin position="20"/>
        <end position="42"/>
    </location>
</feature>
<gene>
    <name evidence="7" type="ORF">MOQ_009373</name>
</gene>
<dbReference type="Pfam" id="PF01926">
    <property type="entry name" value="MMR_HSR1"/>
    <property type="match status" value="1"/>
</dbReference>
<feature type="transmembrane region" description="Helical" evidence="5">
    <location>
        <begin position="96"/>
        <end position="117"/>
    </location>
</feature>
<keyword evidence="5" id="KW-1133">Transmembrane helix</keyword>
<feature type="domain" description="G" evidence="6">
    <location>
        <begin position="402"/>
        <end position="549"/>
    </location>
</feature>
<dbReference type="PANTHER" id="PTHR11649:SF77">
    <property type="entry name" value="G DOMAIN-CONTAINING PROTEIN"/>
    <property type="match status" value="1"/>
</dbReference>
<dbReference type="EMBL" id="AHKC01019670">
    <property type="protein sequence ID" value="EKF26919.1"/>
    <property type="molecule type" value="Genomic_DNA"/>
</dbReference>
<evidence type="ECO:0000256" key="4">
    <source>
        <dbReference type="ARBA" id="ARBA00023134"/>
    </source>
</evidence>
<dbReference type="OrthoDB" id="391988at2759"/>
<dbReference type="InterPro" id="IPR027417">
    <property type="entry name" value="P-loop_NTPase"/>
</dbReference>
<dbReference type="InterPro" id="IPR030393">
    <property type="entry name" value="G_ENGB_dom"/>
</dbReference>
<keyword evidence="8" id="KW-1185">Reference proteome</keyword>
<name>K2MMM0_TRYCR</name>
<dbReference type="CDD" id="cd01876">
    <property type="entry name" value="YihA_EngB"/>
    <property type="match status" value="1"/>
</dbReference>
<comment type="caution">
    <text evidence="7">The sequence shown here is derived from an EMBL/GenBank/DDBJ whole genome shotgun (WGS) entry which is preliminary data.</text>
</comment>
<dbReference type="AlphaFoldDB" id="K2MMM0"/>
<proteinExistence type="predicted"/>
<evidence type="ECO:0000313" key="7">
    <source>
        <dbReference type="EMBL" id="EKF26919.1"/>
    </source>
</evidence>